<organism evidence="2 3">
    <name type="scientific">Lactiplantibacillus brownii</name>
    <dbReference type="NCBI Taxonomy" id="3069269"/>
    <lineage>
        <taxon>Bacteria</taxon>
        <taxon>Bacillati</taxon>
        <taxon>Bacillota</taxon>
        <taxon>Bacilli</taxon>
        <taxon>Lactobacillales</taxon>
        <taxon>Lactobacillaceae</taxon>
        <taxon>Lactiplantibacillus</taxon>
    </lineage>
</organism>
<evidence type="ECO:0000313" key="2">
    <source>
        <dbReference type="EMBL" id="MDQ7936952.1"/>
    </source>
</evidence>
<dbReference type="PANTHER" id="PTHR43236">
    <property type="entry name" value="ANTITOXIN HIGA1"/>
    <property type="match status" value="1"/>
</dbReference>
<dbReference type="RefSeq" id="WP_308702736.1">
    <property type="nucleotide sequence ID" value="NZ_AP027463.1"/>
</dbReference>
<protein>
    <submittedName>
        <fullName evidence="2">ImmA/IrrE family metallo-endopeptidase</fullName>
    </submittedName>
</protein>
<dbReference type="Gene3D" id="1.10.10.2910">
    <property type="match status" value="1"/>
</dbReference>
<reference evidence="2 3" key="1">
    <citation type="journal article" date="2023" name="Int. J. Syst. Evol. Microbiol.">
        <title>Lactiplantibacillus brownii sp. nov., a novel psychrotolerant species isolated from sauerkraut.</title>
        <authorList>
            <person name="Heng Y.C."/>
            <person name="Silvaraju S."/>
            <person name="Lee J.K.Y."/>
            <person name="Kittelmann S."/>
        </authorList>
    </citation>
    <scope>NUCLEOTIDE SEQUENCE [LARGE SCALE GENOMIC DNA]</scope>
    <source>
        <strain evidence="2 3">WILCCON 0030</strain>
    </source>
</reference>
<evidence type="ECO:0000313" key="3">
    <source>
        <dbReference type="Proteomes" id="UP001227831"/>
    </source>
</evidence>
<feature type="domain" description="IrrE N-terminal-like" evidence="1">
    <location>
        <begin position="48"/>
        <end position="178"/>
    </location>
</feature>
<comment type="caution">
    <text evidence="2">The sequence shown here is derived from an EMBL/GenBank/DDBJ whole genome shotgun (WGS) entry which is preliminary data.</text>
</comment>
<evidence type="ECO:0000259" key="1">
    <source>
        <dbReference type="Pfam" id="PF06114"/>
    </source>
</evidence>
<accession>A0ABU1A933</accession>
<dbReference type="PANTHER" id="PTHR43236:SF1">
    <property type="entry name" value="BLL7220 PROTEIN"/>
    <property type="match status" value="1"/>
</dbReference>
<dbReference type="EMBL" id="JAVCWF010000001">
    <property type="protein sequence ID" value="MDQ7936952.1"/>
    <property type="molecule type" value="Genomic_DNA"/>
</dbReference>
<dbReference type="Proteomes" id="UP001227831">
    <property type="component" value="Unassembled WGS sequence"/>
</dbReference>
<dbReference type="Pfam" id="PF06114">
    <property type="entry name" value="Peptidase_M78"/>
    <property type="match status" value="1"/>
</dbReference>
<proteinExistence type="predicted"/>
<name>A0ABU1A933_9LACO</name>
<sequence>MTKEKQMARVQFSEMVAEYAANSFLIDNVGLDLFIGADIEKFIAQNAQVIYQNIDDANFSGALIHYRGKVFVALNTNQSLRMRYYSAAHEMCHLAFTKSLFGSDSKKLNDMALSASFDEERAADHFAAAVMLPKDAVTKIWDKYVQNQPEPPLTMVKEAVIRIANVSSVPYTAVFRRLTELNLLSNHQLIKWDETHWQTYLAQSDFPPSLLDQKIPFKQFSGLADFVQAMVETHQMTFMEAANLLTDSDPQRALKYLNLRQEQVERLASEDDDE</sequence>
<keyword evidence="3" id="KW-1185">Reference proteome</keyword>
<dbReference type="InterPro" id="IPR052345">
    <property type="entry name" value="Rad_response_metalloprotease"/>
</dbReference>
<dbReference type="InterPro" id="IPR010359">
    <property type="entry name" value="IrrE_HExxH"/>
</dbReference>
<gene>
    <name evidence="2" type="ORF">RA086_04755</name>
</gene>